<keyword evidence="1" id="KW-0472">Membrane</keyword>
<gene>
    <name evidence="2" type="ORF">HNQ67_000763</name>
</gene>
<feature type="transmembrane region" description="Helical" evidence="1">
    <location>
        <begin position="15"/>
        <end position="35"/>
    </location>
</feature>
<dbReference type="Proteomes" id="UP000566663">
    <property type="component" value="Unassembled WGS sequence"/>
</dbReference>
<name>A0A7W8MGL1_9CAUL</name>
<evidence type="ECO:0000313" key="2">
    <source>
        <dbReference type="EMBL" id="MBB5291267.1"/>
    </source>
</evidence>
<organism evidence="2 3">
    <name type="scientific">Brevundimonas basaltis</name>
    <dbReference type="NCBI Taxonomy" id="472166"/>
    <lineage>
        <taxon>Bacteria</taxon>
        <taxon>Pseudomonadati</taxon>
        <taxon>Pseudomonadota</taxon>
        <taxon>Alphaproteobacteria</taxon>
        <taxon>Caulobacterales</taxon>
        <taxon>Caulobacteraceae</taxon>
        <taxon>Brevundimonas</taxon>
    </lineage>
</organism>
<keyword evidence="1" id="KW-0812">Transmembrane</keyword>
<keyword evidence="3" id="KW-1185">Reference proteome</keyword>
<dbReference type="RefSeq" id="WP_183252450.1">
    <property type="nucleotide sequence ID" value="NZ_BAAAFF010000004.1"/>
</dbReference>
<proteinExistence type="predicted"/>
<dbReference type="EMBL" id="JACHFZ010000001">
    <property type="protein sequence ID" value="MBB5291267.1"/>
    <property type="molecule type" value="Genomic_DNA"/>
</dbReference>
<evidence type="ECO:0000256" key="1">
    <source>
        <dbReference type="SAM" id="Phobius"/>
    </source>
</evidence>
<keyword evidence="1" id="KW-1133">Transmembrane helix</keyword>
<dbReference type="AlphaFoldDB" id="A0A7W8MGL1"/>
<sequence length="65" mass="6481">MAENTNNTGGGGNTGLAFIVGAVVVVLVIVAWFVFARGGAPETKQIDVDVDLPEVSAPQVPGTGG</sequence>
<evidence type="ECO:0000313" key="3">
    <source>
        <dbReference type="Proteomes" id="UP000566663"/>
    </source>
</evidence>
<accession>A0A7W8MGL1</accession>
<protein>
    <submittedName>
        <fullName evidence="2">Uncharacterized protein</fullName>
    </submittedName>
</protein>
<reference evidence="2 3" key="1">
    <citation type="submission" date="2020-08" db="EMBL/GenBank/DDBJ databases">
        <title>Genomic Encyclopedia of Type Strains, Phase IV (KMG-IV): sequencing the most valuable type-strain genomes for metagenomic binning, comparative biology and taxonomic classification.</title>
        <authorList>
            <person name="Goeker M."/>
        </authorList>
    </citation>
    <scope>NUCLEOTIDE SEQUENCE [LARGE SCALE GENOMIC DNA]</scope>
    <source>
        <strain evidence="2 3">DSM 25335</strain>
    </source>
</reference>
<comment type="caution">
    <text evidence="2">The sequence shown here is derived from an EMBL/GenBank/DDBJ whole genome shotgun (WGS) entry which is preliminary data.</text>
</comment>